<evidence type="ECO:0000313" key="4">
    <source>
        <dbReference type="Proteomes" id="UP000241890"/>
    </source>
</evidence>
<comment type="caution">
    <text evidence="3">The sequence shown here is derived from an EMBL/GenBank/DDBJ whole genome shotgun (WGS) entry which is preliminary data.</text>
</comment>
<evidence type="ECO:0000313" key="3">
    <source>
        <dbReference type="EMBL" id="GBG26791.1"/>
    </source>
</evidence>
<dbReference type="PROSITE" id="PS00488">
    <property type="entry name" value="PAL_HISTIDASE"/>
    <property type="match status" value="1"/>
</dbReference>
<dbReference type="AlphaFoldDB" id="A0A2R5GEV5"/>
<dbReference type="Pfam" id="PF00221">
    <property type="entry name" value="Lyase_aromatic"/>
    <property type="match status" value="2"/>
</dbReference>
<accession>A0A2R5GEV5</accession>
<feature type="region of interest" description="Disordered" evidence="2">
    <location>
        <begin position="422"/>
        <end position="448"/>
    </location>
</feature>
<dbReference type="InterPro" id="IPR008948">
    <property type="entry name" value="L-Aspartase-like"/>
</dbReference>
<dbReference type="OrthoDB" id="10051290at2759"/>
<proteinExistence type="inferred from homology"/>
<organism evidence="3 4">
    <name type="scientific">Hondaea fermentalgiana</name>
    <dbReference type="NCBI Taxonomy" id="2315210"/>
    <lineage>
        <taxon>Eukaryota</taxon>
        <taxon>Sar</taxon>
        <taxon>Stramenopiles</taxon>
        <taxon>Bigyra</taxon>
        <taxon>Labyrinthulomycetes</taxon>
        <taxon>Thraustochytrida</taxon>
        <taxon>Thraustochytriidae</taxon>
        <taxon>Hondaea</taxon>
    </lineage>
</organism>
<dbReference type="Gene3D" id="1.10.275.10">
    <property type="entry name" value="Fumarase/aspartase (N-terminal domain)"/>
    <property type="match status" value="1"/>
</dbReference>
<evidence type="ECO:0000256" key="1">
    <source>
        <dbReference type="ARBA" id="ARBA00007238"/>
    </source>
</evidence>
<dbReference type="SUPFAM" id="SSF48557">
    <property type="entry name" value="L-aspartase-like"/>
    <property type="match status" value="2"/>
</dbReference>
<comment type="similarity">
    <text evidence="1">Belongs to the PAL/histidase family.</text>
</comment>
<dbReference type="Gene3D" id="1.20.200.10">
    <property type="entry name" value="Fumarase/aspartase (Central domain)"/>
    <property type="match status" value="1"/>
</dbReference>
<dbReference type="EMBL" id="BEYU01000024">
    <property type="protein sequence ID" value="GBG26791.1"/>
    <property type="molecule type" value="Genomic_DNA"/>
</dbReference>
<feature type="region of interest" description="Disordered" evidence="2">
    <location>
        <begin position="380"/>
        <end position="403"/>
    </location>
</feature>
<evidence type="ECO:0000256" key="2">
    <source>
        <dbReference type="SAM" id="MobiDB-lite"/>
    </source>
</evidence>
<protein>
    <submittedName>
        <fullName evidence="3">Phenylalanine ammonia-lyase</fullName>
    </submittedName>
</protein>
<keyword evidence="4" id="KW-1185">Reference proteome</keyword>
<dbReference type="InterPro" id="IPR024083">
    <property type="entry name" value="Fumarase/histidase_N"/>
</dbReference>
<dbReference type="CDD" id="cd00332">
    <property type="entry name" value="PAL-HAL"/>
    <property type="match status" value="1"/>
</dbReference>
<reference evidence="3 4" key="1">
    <citation type="submission" date="2017-12" db="EMBL/GenBank/DDBJ databases">
        <title>Sequencing, de novo assembly and annotation of complete genome of a new Thraustochytrid species, strain FCC1311.</title>
        <authorList>
            <person name="Sedici K."/>
            <person name="Godart F."/>
            <person name="Aiese Cigliano R."/>
            <person name="Sanseverino W."/>
            <person name="Barakat M."/>
            <person name="Ortet P."/>
            <person name="Marechal E."/>
            <person name="Cagnac O."/>
            <person name="Amato A."/>
        </authorList>
    </citation>
    <scope>NUCLEOTIDE SEQUENCE [LARGE SCALE GENOMIC DNA]</scope>
</reference>
<sequence>MKGPVQIMLDGDSLDCEQLLALSRHGSSIVLADVALDRVRESRLVVDQLLAKREVAYGINTGFGLFSDVVIDEGQLEKLQENLIKSHSAGVGEPLPYERTRMLLALRINVLCRGNSGVSERTLMQMVAAFNAGCISVVPAQGTVGASGDLAPLSHLALGLLGYGRMWDTTQLDASAKFNNLALVPEETALTSDVRPGPGVVAIQRSAAEVLADHGLEPIKLGAKEGLALINGTQMIASLGAEAVVRARNAQNCADVIAALTLEVLKGTVSAFHPRVHERRAHKGQGVVAARLRALLHPGTPSELFSSHNYSGKVQDAYSLRCTPQVHGIVADTISFVESVLDIELNSSTDNPMVFTGKPDVTTVDAQGNTIRVWPPQRNERRLTGTGSGQNLSTFDTDGPTEPETLDEAKAEIRRLRALVDGTGTSASAPNGPGPATTGDSLGAKRQSDTFYTNHGTQEGFVISGGNFHGEYPAKVLDYLAIGTSELASISERRIERLVNPALSGLPAFLVQDGGLNSGFMIAHCTAAALVSENKALSHPASVDSISTSAAKEDHVSMGGYAARKALQVVENVEHVLAIELLSSCQALEFHRPLRTTEPLEALFALVREHVPGWDRDRIMSPDINAAATLIRSGALWNALRPYFYGYEGTGVDEDY</sequence>
<dbReference type="InParanoid" id="A0A2R5GEV5"/>
<dbReference type="InterPro" id="IPR001106">
    <property type="entry name" value="Aromatic_Lyase"/>
</dbReference>
<dbReference type="Proteomes" id="UP000241890">
    <property type="component" value="Unassembled WGS sequence"/>
</dbReference>
<gene>
    <name evidence="3" type="ORF">FCC1311_030132</name>
</gene>
<dbReference type="PANTHER" id="PTHR10362">
    <property type="entry name" value="HISTIDINE AMMONIA-LYASE"/>
    <property type="match status" value="1"/>
</dbReference>
<dbReference type="GO" id="GO:0016841">
    <property type="term" value="F:ammonia-lyase activity"/>
    <property type="evidence" value="ECO:0007669"/>
    <property type="project" value="InterPro"/>
</dbReference>
<name>A0A2R5GEV5_9STRA</name>
<keyword evidence="3" id="KW-0456">Lyase</keyword>
<dbReference type="InterPro" id="IPR022313">
    <property type="entry name" value="Phe/His_NH3-lyase_AS"/>
</dbReference>